<organism evidence="3 4">
    <name type="scientific">Plectus sambesii</name>
    <dbReference type="NCBI Taxonomy" id="2011161"/>
    <lineage>
        <taxon>Eukaryota</taxon>
        <taxon>Metazoa</taxon>
        <taxon>Ecdysozoa</taxon>
        <taxon>Nematoda</taxon>
        <taxon>Chromadorea</taxon>
        <taxon>Plectida</taxon>
        <taxon>Plectina</taxon>
        <taxon>Plectoidea</taxon>
        <taxon>Plectidae</taxon>
        <taxon>Plectus</taxon>
    </lineage>
</organism>
<reference evidence="4" key="1">
    <citation type="submission" date="2022-11" db="UniProtKB">
        <authorList>
            <consortium name="WormBaseParasite"/>
        </authorList>
    </citation>
    <scope>IDENTIFICATION</scope>
</reference>
<evidence type="ECO:0000313" key="3">
    <source>
        <dbReference type="Proteomes" id="UP000887566"/>
    </source>
</evidence>
<evidence type="ECO:0000313" key="4">
    <source>
        <dbReference type="WBParaSite" id="PSAMB.scaffold12488size2741.g34885.t1"/>
    </source>
</evidence>
<dbReference type="Proteomes" id="UP000887566">
    <property type="component" value="Unplaced"/>
</dbReference>
<dbReference type="AlphaFoldDB" id="A0A914UTI2"/>
<name>A0A914UTI2_9BILA</name>
<dbReference type="SUPFAM" id="SSF57414">
    <property type="entry name" value="Hairpin loop containing domain-like"/>
    <property type="match status" value="1"/>
</dbReference>
<dbReference type="Gene3D" id="3.50.4.10">
    <property type="entry name" value="Hepatocyte Growth Factor"/>
    <property type="match status" value="1"/>
</dbReference>
<evidence type="ECO:0000259" key="2">
    <source>
        <dbReference type="PROSITE" id="PS50948"/>
    </source>
</evidence>
<feature type="domain" description="Apple" evidence="2">
    <location>
        <begin position="150"/>
        <end position="228"/>
    </location>
</feature>
<dbReference type="WBParaSite" id="PSAMB.scaffold12488size2741.g34885.t1">
    <property type="protein sequence ID" value="PSAMB.scaffold12488size2741.g34885.t1"/>
    <property type="gene ID" value="PSAMB.scaffold12488size2741.g34885"/>
</dbReference>
<evidence type="ECO:0000256" key="1">
    <source>
        <dbReference type="SAM" id="MobiDB-lite"/>
    </source>
</evidence>
<sequence length="236" mass="24998">VALNGGAPCDESSLGETQSCALDACPSEITTTTMTITQGTSTTTPTSLSSTSSSGSITAPNGCAYVMTWPKVWQDLTFSSESKIIGPKASCATSCNEWTAFTCRGFLSAGPGRECILFGAVTGQILLSNQSIYDMYEPICPGDSVDYTVCSFVMVSSHVNMTAAGPGKFGGYFKFQSSCAELCIRNYGILPCAAFIYQWDNGKCTLYPNKLTGQTDSSSASDLYEKQCEIRQSPSG</sequence>
<proteinExistence type="predicted"/>
<dbReference type="Pfam" id="PF00024">
    <property type="entry name" value="PAN_1"/>
    <property type="match status" value="1"/>
</dbReference>
<protein>
    <submittedName>
        <fullName evidence="4">Apple domain-containing protein</fullName>
    </submittedName>
</protein>
<accession>A0A914UTI2</accession>
<feature type="region of interest" description="Disordered" evidence="1">
    <location>
        <begin position="36"/>
        <end position="56"/>
    </location>
</feature>
<dbReference type="PROSITE" id="PS50948">
    <property type="entry name" value="PAN"/>
    <property type="match status" value="1"/>
</dbReference>
<keyword evidence="3" id="KW-1185">Reference proteome</keyword>
<dbReference type="InterPro" id="IPR003609">
    <property type="entry name" value="Pan_app"/>
</dbReference>